<accession>A0A2N6Q6R8</accession>
<protein>
    <recommendedName>
        <fullName evidence="2">Outer membrane protein beta-barrel domain-containing protein</fullName>
    </recommendedName>
</protein>
<reference evidence="3 4" key="1">
    <citation type="submission" date="2017-09" db="EMBL/GenBank/DDBJ databases">
        <title>Bacterial strain isolated from the female urinary microbiota.</title>
        <authorList>
            <person name="Thomas-White K."/>
            <person name="Kumar N."/>
            <person name="Forster S."/>
            <person name="Putonti C."/>
            <person name="Lawley T."/>
            <person name="Wolfe A.J."/>
        </authorList>
    </citation>
    <scope>NUCLEOTIDE SEQUENCE [LARGE SCALE GENOMIC DNA]</scope>
    <source>
        <strain evidence="3 4">UMB0818</strain>
    </source>
</reference>
<evidence type="ECO:0000256" key="1">
    <source>
        <dbReference type="SAM" id="SignalP"/>
    </source>
</evidence>
<dbReference type="RefSeq" id="WP_102188170.1">
    <property type="nucleotide sequence ID" value="NZ_PNGI01000007.1"/>
</dbReference>
<proteinExistence type="predicted"/>
<gene>
    <name evidence="3" type="ORF">CJ232_04855</name>
</gene>
<sequence>MMKCKYIYTFLFLFLSIHSVAQHKVGAMTFKPYVGYSLASMFNGDLDFRKSVMAGVDIEKRYFKHLSVSGGVNYAPMGGIYNSSGKDMFVWKHDYIAFPITANWYIFQGFALKTGIQPAISIRSRQKSIDAPTMIDRNMEGQLNTFDLTIPVAISYELYNFVLDIRWNIGVTDTGSADAWKHDYHMVDSKLQGTNFSYVFSIGYQFDW</sequence>
<organism evidence="3 4">
    <name type="scientific">Hoylesella timonensis</name>
    <dbReference type="NCBI Taxonomy" id="386414"/>
    <lineage>
        <taxon>Bacteria</taxon>
        <taxon>Pseudomonadati</taxon>
        <taxon>Bacteroidota</taxon>
        <taxon>Bacteroidia</taxon>
        <taxon>Bacteroidales</taxon>
        <taxon>Prevotellaceae</taxon>
        <taxon>Hoylesella</taxon>
    </lineage>
</organism>
<name>A0A2N6Q6R8_9BACT</name>
<feature type="chain" id="PRO_5014666185" description="Outer membrane protein beta-barrel domain-containing protein" evidence="1">
    <location>
        <begin position="22"/>
        <end position="208"/>
    </location>
</feature>
<evidence type="ECO:0000313" key="4">
    <source>
        <dbReference type="Proteomes" id="UP000235661"/>
    </source>
</evidence>
<dbReference type="Proteomes" id="UP000235661">
    <property type="component" value="Unassembled WGS sequence"/>
</dbReference>
<evidence type="ECO:0000313" key="3">
    <source>
        <dbReference type="EMBL" id="PMC10632.1"/>
    </source>
</evidence>
<dbReference type="AlphaFoldDB" id="A0A2N6Q6R8"/>
<keyword evidence="1" id="KW-0732">Signal</keyword>
<dbReference type="EMBL" id="PNGI01000007">
    <property type="protein sequence ID" value="PMC10632.1"/>
    <property type="molecule type" value="Genomic_DNA"/>
</dbReference>
<dbReference type="Pfam" id="PF13568">
    <property type="entry name" value="OMP_b-brl_2"/>
    <property type="match status" value="1"/>
</dbReference>
<evidence type="ECO:0000259" key="2">
    <source>
        <dbReference type="Pfam" id="PF13568"/>
    </source>
</evidence>
<feature type="domain" description="Outer membrane protein beta-barrel" evidence="2">
    <location>
        <begin position="36"/>
        <end position="174"/>
    </location>
</feature>
<comment type="caution">
    <text evidence="3">The sequence shown here is derived from an EMBL/GenBank/DDBJ whole genome shotgun (WGS) entry which is preliminary data.</text>
</comment>
<dbReference type="STRING" id="1122992.GCA_000455445_02449"/>
<feature type="signal peptide" evidence="1">
    <location>
        <begin position="1"/>
        <end position="21"/>
    </location>
</feature>
<dbReference type="InterPro" id="IPR025665">
    <property type="entry name" value="Beta-barrel_OMP_2"/>
</dbReference>